<dbReference type="PRINTS" id="PR00956">
    <property type="entry name" value="FLGMOTORFLIN"/>
</dbReference>
<dbReference type="PANTHER" id="PTHR43484:SF1">
    <property type="entry name" value="FLAGELLAR MOTOR SWITCH PROTEIN FLIN"/>
    <property type="match status" value="1"/>
</dbReference>
<gene>
    <name evidence="8" type="ORF">A3F84_03265</name>
</gene>
<dbReference type="GO" id="GO:0006935">
    <property type="term" value="P:chemotaxis"/>
    <property type="evidence" value="ECO:0007669"/>
    <property type="project" value="UniProtKB-KW"/>
</dbReference>
<accession>A0A1F6CB07</accession>
<comment type="subcellular location">
    <subcellularLocation>
        <location evidence="1">Cell membrane</location>
        <topology evidence="1">Peripheral membrane protein</topology>
        <orientation evidence="1">Cytoplasmic side</orientation>
    </subcellularLocation>
</comment>
<dbReference type="Gene3D" id="2.30.330.10">
    <property type="entry name" value="SpoA-like"/>
    <property type="match status" value="1"/>
</dbReference>
<comment type="similarity">
    <text evidence="2">Belongs to the FliN/MopA/SpaO family.</text>
</comment>
<dbReference type="GO" id="GO:0005886">
    <property type="term" value="C:plasma membrane"/>
    <property type="evidence" value="ECO:0007669"/>
    <property type="project" value="UniProtKB-SubCell"/>
</dbReference>
<comment type="caution">
    <text evidence="8">The sequence shown here is derived from an EMBL/GenBank/DDBJ whole genome shotgun (WGS) entry which is preliminary data.</text>
</comment>
<evidence type="ECO:0000256" key="4">
    <source>
        <dbReference type="ARBA" id="ARBA00022500"/>
    </source>
</evidence>
<dbReference type="InterPro" id="IPR036429">
    <property type="entry name" value="SpoA-like_sf"/>
</dbReference>
<feature type="domain" description="Flagellar motor switch protein FliN-like C-terminal" evidence="7">
    <location>
        <begin position="23"/>
        <end position="93"/>
    </location>
</feature>
<keyword evidence="3" id="KW-1003">Cell membrane</keyword>
<evidence type="ECO:0000256" key="2">
    <source>
        <dbReference type="ARBA" id="ARBA00009226"/>
    </source>
</evidence>
<proteinExistence type="inferred from homology"/>
<evidence type="ECO:0000256" key="3">
    <source>
        <dbReference type="ARBA" id="ARBA00022475"/>
    </source>
</evidence>
<dbReference type="InterPro" id="IPR051469">
    <property type="entry name" value="FliN/MopA/SpaO"/>
</dbReference>
<sequence length="104" mass="11790">MSPLQFQQLEVKQAEEREKDVDQYDNVSLTVSIELGRVEKTVQEVLELREGALIETEKLSGMPMEVMVNGQLFGRGEVVVVGDSLAIRITELVKMEDNRPTDKR</sequence>
<dbReference type="EMBL" id="MFKF01000321">
    <property type="protein sequence ID" value="OGG46369.1"/>
    <property type="molecule type" value="Genomic_DNA"/>
</dbReference>
<dbReference type="SUPFAM" id="SSF101801">
    <property type="entry name" value="Surface presentation of antigens (SPOA)"/>
    <property type="match status" value="1"/>
</dbReference>
<evidence type="ECO:0000256" key="1">
    <source>
        <dbReference type="ARBA" id="ARBA00004413"/>
    </source>
</evidence>
<dbReference type="GO" id="GO:0009425">
    <property type="term" value="C:bacterial-type flagellum basal body"/>
    <property type="evidence" value="ECO:0007669"/>
    <property type="project" value="InterPro"/>
</dbReference>
<dbReference type="GO" id="GO:0003774">
    <property type="term" value="F:cytoskeletal motor activity"/>
    <property type="evidence" value="ECO:0007669"/>
    <property type="project" value="InterPro"/>
</dbReference>
<evidence type="ECO:0000256" key="5">
    <source>
        <dbReference type="ARBA" id="ARBA00022779"/>
    </source>
</evidence>
<protein>
    <recommendedName>
        <fullName evidence="7">Flagellar motor switch protein FliN-like C-terminal domain-containing protein</fullName>
    </recommendedName>
</protein>
<keyword evidence="6" id="KW-0472">Membrane</keyword>
<evidence type="ECO:0000313" key="9">
    <source>
        <dbReference type="Proteomes" id="UP000178606"/>
    </source>
</evidence>
<dbReference type="GO" id="GO:0071973">
    <property type="term" value="P:bacterial-type flagellum-dependent cell motility"/>
    <property type="evidence" value="ECO:0007669"/>
    <property type="project" value="InterPro"/>
</dbReference>
<name>A0A1F6CB07_HANXR</name>
<evidence type="ECO:0000313" key="8">
    <source>
        <dbReference type="EMBL" id="OGG46369.1"/>
    </source>
</evidence>
<dbReference type="InterPro" id="IPR001543">
    <property type="entry name" value="FliN-like_C"/>
</dbReference>
<dbReference type="Pfam" id="PF01052">
    <property type="entry name" value="FliMN_C"/>
    <property type="match status" value="1"/>
</dbReference>
<evidence type="ECO:0000256" key="6">
    <source>
        <dbReference type="ARBA" id="ARBA00023136"/>
    </source>
</evidence>
<dbReference type="Proteomes" id="UP000178606">
    <property type="component" value="Unassembled WGS sequence"/>
</dbReference>
<dbReference type="PANTHER" id="PTHR43484">
    <property type="match status" value="1"/>
</dbReference>
<dbReference type="AlphaFoldDB" id="A0A1F6CB07"/>
<evidence type="ECO:0000259" key="7">
    <source>
        <dbReference type="Pfam" id="PF01052"/>
    </source>
</evidence>
<reference evidence="8 9" key="1">
    <citation type="journal article" date="2016" name="Nat. Commun.">
        <title>Thousands of microbial genomes shed light on interconnected biogeochemical processes in an aquifer system.</title>
        <authorList>
            <person name="Anantharaman K."/>
            <person name="Brown C.T."/>
            <person name="Hug L.A."/>
            <person name="Sharon I."/>
            <person name="Castelle C.J."/>
            <person name="Probst A.J."/>
            <person name="Thomas B.C."/>
            <person name="Singh A."/>
            <person name="Wilkins M.J."/>
            <person name="Karaoz U."/>
            <person name="Brodie E.L."/>
            <person name="Williams K.H."/>
            <person name="Hubbard S.S."/>
            <person name="Banfield J.F."/>
        </authorList>
    </citation>
    <scope>NUCLEOTIDE SEQUENCE [LARGE SCALE GENOMIC DNA]</scope>
    <source>
        <strain evidence="9">RIFCSPLOWO2_12_FULL_64_10</strain>
    </source>
</reference>
<keyword evidence="4" id="KW-0145">Chemotaxis</keyword>
<dbReference type="InterPro" id="IPR001172">
    <property type="entry name" value="FliN_T3SS_HrcQb"/>
</dbReference>
<keyword evidence="5" id="KW-0283">Flagellar rotation</keyword>
<organism evidence="8 9">
    <name type="scientific">Handelsmanbacteria sp. (strain RIFCSPLOWO2_12_FULL_64_10)</name>
    <dbReference type="NCBI Taxonomy" id="1817868"/>
    <lineage>
        <taxon>Bacteria</taxon>
        <taxon>Candidatus Handelsmaniibacteriota</taxon>
    </lineage>
</organism>